<gene>
    <name evidence="2" type="ORF">SAMN02745174_00407</name>
</gene>
<evidence type="ECO:0000259" key="1">
    <source>
        <dbReference type="Pfam" id="PF11823"/>
    </source>
</evidence>
<accession>A0A1T4KFR4</accession>
<dbReference type="InterPro" id="IPR021778">
    <property type="entry name" value="Se/S_carrier-like"/>
</dbReference>
<dbReference type="AlphaFoldDB" id="A0A1T4KFR4"/>
<dbReference type="EMBL" id="FUWX01000005">
    <property type="protein sequence ID" value="SJZ41250.1"/>
    <property type="molecule type" value="Genomic_DNA"/>
</dbReference>
<evidence type="ECO:0000313" key="3">
    <source>
        <dbReference type="Proteomes" id="UP000191153"/>
    </source>
</evidence>
<feature type="domain" description="Putative Se/S carrier protein-like" evidence="1">
    <location>
        <begin position="8"/>
        <end position="70"/>
    </location>
</feature>
<protein>
    <recommendedName>
        <fullName evidence="1">Putative Se/S carrier protein-like domain-containing protein</fullName>
    </recommendedName>
</protein>
<keyword evidence="3" id="KW-1185">Reference proteome</keyword>
<name>A0A1T4KFR4_9FUSO</name>
<evidence type="ECO:0000313" key="2">
    <source>
        <dbReference type="EMBL" id="SJZ41250.1"/>
    </source>
</evidence>
<dbReference type="OrthoDB" id="3192849at2"/>
<dbReference type="STRING" id="180163.SAMN02745174_00407"/>
<organism evidence="2 3">
    <name type="scientific">Cetobacterium ceti</name>
    <dbReference type="NCBI Taxonomy" id="180163"/>
    <lineage>
        <taxon>Bacteria</taxon>
        <taxon>Fusobacteriati</taxon>
        <taxon>Fusobacteriota</taxon>
        <taxon>Fusobacteriia</taxon>
        <taxon>Fusobacteriales</taxon>
        <taxon>Fusobacteriaceae</taxon>
        <taxon>Cetobacterium</taxon>
    </lineage>
</organism>
<sequence>MNQEIFLLLAAESTHLVMKIEKILLDNNLVVRVIPLPTELKATCGLSVKCNMEDLEIIKKLLKENEVQVDFYKGSKIGFKKEFELLTF</sequence>
<dbReference type="Pfam" id="PF11823">
    <property type="entry name" value="Se_S_carrier"/>
    <property type="match status" value="1"/>
</dbReference>
<reference evidence="2 3" key="1">
    <citation type="submission" date="2017-02" db="EMBL/GenBank/DDBJ databases">
        <authorList>
            <person name="Peterson S.W."/>
        </authorList>
    </citation>
    <scope>NUCLEOTIDE SEQUENCE [LARGE SCALE GENOMIC DNA]</scope>
    <source>
        <strain evidence="2 3">ATCC 700028</strain>
    </source>
</reference>
<proteinExistence type="predicted"/>
<dbReference type="RefSeq" id="WP_078692954.1">
    <property type="nucleotide sequence ID" value="NZ_FUWX01000005.1"/>
</dbReference>
<dbReference type="Proteomes" id="UP000191153">
    <property type="component" value="Unassembled WGS sequence"/>
</dbReference>